<accession>A0ABP0R481</accession>
<protein>
    <submittedName>
        <fullName evidence="2">Uncharacterized protein</fullName>
    </submittedName>
</protein>
<dbReference type="Proteomes" id="UP001642464">
    <property type="component" value="Unassembled WGS sequence"/>
</dbReference>
<sequence>MEGGGALDGQGLLSRRRTGVVPVPHQPVDGSKIEEVRESGGQPEKAAINELYLQIEDPPGDRTPEYEKSTVNHPTGKGMTTTPIVVRYGKVHSNSDDGDGFGNPLREALEKRAKEKRCESKEVLWVADLPGFGDEADGKARREGQIQRALADVDVILVPRQVEAVVGVEDAALEHTRNMLSDFRARRAYHLAQEQCRRGHGFVKQVRRAKRLGARIDVNNAKLMMTTYEALLTTEPQSIQVNECDQPFPIPEALKDAVIAYHLDYKEVTENLRDSDAFGRVMGGERPRKVGGRVLSEVMKSAKGVIAKVKTTTKRNRRPWSLLKGKTFVELENQLDKVTTVLKEKMKNVAAKFRHPDDLEPSRFCSLLEAKGASPRVISSADEFVKHLVKVPDLGVPEDVCVVFDEQDNDDMSELGHYAPRRLTVSVNRSDQKVKVGASLETLKVLHRVVTENASLVSNSVKETGEDNVRGIAPVVVFTRRRHEDFVPQLHLNALHKYTRCADNDVKGSYLLLVAHESLQLDDDEEDVRVGDSTSGAAEGGASPATTGRGRTNGAKQRDAESEEVVRREVERIAKVLHCEANAVGSPDLKQIVNADLRDRVLCGELLKAPFYFQLDDDLEFREFIDERRDFASSSFSAPRALAFMQRAMYFGNHELTPDTLKERHEALAFFKAVFQDCVDKQVKVIKRLVNKLVNDHLQQIDSAAKQPEVLYRELQKVVEHSEFNPAAFRQELTDLLSDAVNQDAPPVDTSASASDPSPFVDIHSSVVWGIVQRLIPAAHSSIEDWAMQETMNPVTLLSELLGAERCGHVALGRIGSQGFDKYTARTTPPTAASVFNATEALFSKITPITAVKKMIAESKSKKRRKRKGWAADLKWKEEGLRLAREGFKYADSYFSRRLLVNGPSGLSVTCFAVVEVCVISSNDHDKSTNPSDDEDEDDRYNNIQQEDNIGL</sequence>
<feature type="region of interest" description="Disordered" evidence="1">
    <location>
        <begin position="57"/>
        <end position="81"/>
    </location>
</feature>
<feature type="compositionally biased region" description="Basic and acidic residues" evidence="1">
    <location>
        <begin position="59"/>
        <end position="70"/>
    </location>
</feature>
<evidence type="ECO:0000256" key="1">
    <source>
        <dbReference type="SAM" id="MobiDB-lite"/>
    </source>
</evidence>
<dbReference type="EMBL" id="CAXAMM010040790">
    <property type="protein sequence ID" value="CAK9095399.1"/>
    <property type="molecule type" value="Genomic_DNA"/>
</dbReference>
<feature type="compositionally biased region" description="Polar residues" evidence="1">
    <location>
        <begin position="71"/>
        <end position="81"/>
    </location>
</feature>
<feature type="compositionally biased region" description="Polar residues" evidence="1">
    <location>
        <begin position="942"/>
        <end position="952"/>
    </location>
</feature>
<feature type="region of interest" description="Disordered" evidence="1">
    <location>
        <begin position="524"/>
        <end position="564"/>
    </location>
</feature>
<evidence type="ECO:0000313" key="3">
    <source>
        <dbReference type="Proteomes" id="UP001642464"/>
    </source>
</evidence>
<name>A0ABP0R481_9DINO</name>
<organism evidence="2 3">
    <name type="scientific">Durusdinium trenchii</name>
    <dbReference type="NCBI Taxonomy" id="1381693"/>
    <lineage>
        <taxon>Eukaryota</taxon>
        <taxon>Sar</taxon>
        <taxon>Alveolata</taxon>
        <taxon>Dinophyceae</taxon>
        <taxon>Suessiales</taxon>
        <taxon>Symbiodiniaceae</taxon>
        <taxon>Durusdinium</taxon>
    </lineage>
</organism>
<proteinExistence type="predicted"/>
<reference evidence="2 3" key="1">
    <citation type="submission" date="2024-02" db="EMBL/GenBank/DDBJ databases">
        <authorList>
            <person name="Chen Y."/>
            <person name="Shah S."/>
            <person name="Dougan E. K."/>
            <person name="Thang M."/>
            <person name="Chan C."/>
        </authorList>
    </citation>
    <scope>NUCLEOTIDE SEQUENCE [LARGE SCALE GENOMIC DNA]</scope>
</reference>
<gene>
    <name evidence="2" type="ORF">SCF082_LOCUS44811</name>
</gene>
<comment type="caution">
    <text evidence="2">The sequence shown here is derived from an EMBL/GenBank/DDBJ whole genome shotgun (WGS) entry which is preliminary data.</text>
</comment>
<feature type="region of interest" description="Disordered" evidence="1">
    <location>
        <begin position="924"/>
        <end position="952"/>
    </location>
</feature>
<evidence type="ECO:0000313" key="2">
    <source>
        <dbReference type="EMBL" id="CAK9095399.1"/>
    </source>
</evidence>
<keyword evidence="3" id="KW-1185">Reference proteome</keyword>
<feature type="region of interest" description="Disordered" evidence="1">
    <location>
        <begin position="1"/>
        <end position="31"/>
    </location>
</feature>